<accession>A0A1X0DI25</accession>
<proteinExistence type="predicted"/>
<dbReference type="Proteomes" id="UP000192801">
    <property type="component" value="Unassembled WGS sequence"/>
</dbReference>
<gene>
    <name evidence="2" type="ORF">BST26_06770</name>
</gene>
<evidence type="ECO:0000313" key="2">
    <source>
        <dbReference type="EMBL" id="ORA72031.1"/>
    </source>
</evidence>
<dbReference type="AlphaFoldDB" id="A0A1X0DI25"/>
<protein>
    <submittedName>
        <fullName evidence="2">Uncharacterized protein</fullName>
    </submittedName>
</protein>
<name>A0A1X0DI25_9MYCO</name>
<evidence type="ECO:0000313" key="3">
    <source>
        <dbReference type="Proteomes" id="UP000192801"/>
    </source>
</evidence>
<evidence type="ECO:0000256" key="1">
    <source>
        <dbReference type="SAM" id="MobiDB-lite"/>
    </source>
</evidence>
<sequence>MAIGLAPSASADVLDDLAGQYSTGAGAGQVANLLSDALNLRAQGFAPKPADLEAVKAALAKRPNQAPLLSALQTTVAHQKKRQSQLGQSPEIGTPKAGTWTPMNPNQGDPIHDNYDRAIPMPGR</sequence>
<dbReference type="EMBL" id="MVHS01000010">
    <property type="protein sequence ID" value="ORA72031.1"/>
    <property type="molecule type" value="Genomic_DNA"/>
</dbReference>
<keyword evidence="3" id="KW-1185">Reference proteome</keyword>
<reference evidence="2 3" key="1">
    <citation type="submission" date="2016-12" db="EMBL/GenBank/DDBJ databases">
        <title>The new phylogeny of genus Mycobacterium.</title>
        <authorList>
            <person name="Tortoli E."/>
            <person name="Trovato A."/>
            <person name="Cirillo D.M."/>
        </authorList>
    </citation>
    <scope>NUCLEOTIDE SEQUENCE [LARGE SCALE GENOMIC DNA]</scope>
    <source>
        <strain evidence="2 3">DSM 45130</strain>
    </source>
</reference>
<organism evidence="2 3">
    <name type="scientific">Mycolicibacterium insubricum</name>
    <dbReference type="NCBI Taxonomy" id="444597"/>
    <lineage>
        <taxon>Bacteria</taxon>
        <taxon>Bacillati</taxon>
        <taxon>Actinomycetota</taxon>
        <taxon>Actinomycetes</taxon>
        <taxon>Mycobacteriales</taxon>
        <taxon>Mycobacteriaceae</taxon>
        <taxon>Mycolicibacterium</taxon>
    </lineage>
</organism>
<dbReference type="STRING" id="444597.BST26_06770"/>
<comment type="caution">
    <text evidence="2">The sequence shown here is derived from an EMBL/GenBank/DDBJ whole genome shotgun (WGS) entry which is preliminary data.</text>
</comment>
<feature type="region of interest" description="Disordered" evidence="1">
    <location>
        <begin position="75"/>
        <end position="124"/>
    </location>
</feature>